<comment type="similarity">
    <text evidence="4">Belongs to the choline/ethanolamine kinase family.</text>
</comment>
<keyword evidence="1" id="KW-0444">Lipid biosynthesis</keyword>
<sequence length="155" mass="17366">MSHICDPVDYKFVPVEINEIDIFKGILKLLSFIRPEWTPENITFKVFTDGITNKLVASQFLDEHGHDSDIVLVRIYGNKTDLLIDRNAEVRNIAILNKTGLAPKIYGVFKNGLAYEYCPGVTLTPDTVTDANISSLVAKQMAKMHKVQLGKEVSN</sequence>
<dbReference type="PANTHER" id="PTHR22603:SF66">
    <property type="entry name" value="ETHANOLAMINE KINASE"/>
    <property type="match status" value="1"/>
</dbReference>
<protein>
    <recommendedName>
        <fullName evidence="5">ethanolamine kinase</fullName>
        <ecNumber evidence="5">2.7.1.82</ecNumber>
    </recommendedName>
</protein>
<evidence type="ECO:0000313" key="6">
    <source>
        <dbReference type="EMBL" id="CAH2091913.1"/>
    </source>
</evidence>
<dbReference type="PANTHER" id="PTHR22603">
    <property type="entry name" value="CHOLINE/ETHANOALAMINE KINASE"/>
    <property type="match status" value="1"/>
</dbReference>
<dbReference type="GO" id="GO:0004305">
    <property type="term" value="F:ethanolamine kinase activity"/>
    <property type="evidence" value="ECO:0007669"/>
    <property type="project" value="UniProtKB-EC"/>
</dbReference>
<keyword evidence="2" id="KW-1208">Phospholipid metabolism</keyword>
<dbReference type="Pfam" id="PF01633">
    <property type="entry name" value="Choline_kinase"/>
    <property type="match status" value="1"/>
</dbReference>
<dbReference type="GO" id="GO:0005737">
    <property type="term" value="C:cytoplasm"/>
    <property type="evidence" value="ECO:0007669"/>
    <property type="project" value="TreeGrafter"/>
</dbReference>
<proteinExistence type="inferred from homology"/>
<dbReference type="EC" id="2.7.1.82" evidence="5"/>
<name>A0AAU9TYG5_EUPED</name>
<dbReference type="Gene3D" id="3.30.200.20">
    <property type="entry name" value="Phosphorylase Kinase, domain 1"/>
    <property type="match status" value="1"/>
</dbReference>
<comment type="pathway">
    <text evidence="3">Phospholipid metabolism; phosphatidylethanolamine biosynthesis; phosphatidylethanolamine from ethanolamine: step 1/3.</text>
</comment>
<reference evidence="6" key="1">
    <citation type="submission" date="2022-03" db="EMBL/GenBank/DDBJ databases">
        <authorList>
            <person name="Tunstrom K."/>
        </authorList>
    </citation>
    <scope>NUCLEOTIDE SEQUENCE</scope>
</reference>
<dbReference type="Proteomes" id="UP001153954">
    <property type="component" value="Unassembled WGS sequence"/>
</dbReference>
<evidence type="ECO:0000256" key="5">
    <source>
        <dbReference type="ARBA" id="ARBA00038874"/>
    </source>
</evidence>
<keyword evidence="7" id="KW-1185">Reference proteome</keyword>
<evidence type="ECO:0000256" key="2">
    <source>
        <dbReference type="ARBA" id="ARBA00023264"/>
    </source>
</evidence>
<evidence type="ECO:0000256" key="1">
    <source>
        <dbReference type="ARBA" id="ARBA00023209"/>
    </source>
</evidence>
<accession>A0AAU9TYG5</accession>
<organism evidence="6 7">
    <name type="scientific">Euphydryas editha</name>
    <name type="common">Edith's checkerspot</name>
    <dbReference type="NCBI Taxonomy" id="104508"/>
    <lineage>
        <taxon>Eukaryota</taxon>
        <taxon>Metazoa</taxon>
        <taxon>Ecdysozoa</taxon>
        <taxon>Arthropoda</taxon>
        <taxon>Hexapoda</taxon>
        <taxon>Insecta</taxon>
        <taxon>Pterygota</taxon>
        <taxon>Neoptera</taxon>
        <taxon>Endopterygota</taxon>
        <taxon>Lepidoptera</taxon>
        <taxon>Glossata</taxon>
        <taxon>Ditrysia</taxon>
        <taxon>Papilionoidea</taxon>
        <taxon>Nymphalidae</taxon>
        <taxon>Nymphalinae</taxon>
        <taxon>Euphydryas</taxon>
    </lineage>
</organism>
<evidence type="ECO:0000256" key="3">
    <source>
        <dbReference type="ARBA" id="ARBA00037883"/>
    </source>
</evidence>
<keyword evidence="1" id="KW-0443">Lipid metabolism</keyword>
<evidence type="ECO:0000313" key="7">
    <source>
        <dbReference type="Proteomes" id="UP001153954"/>
    </source>
</evidence>
<keyword evidence="1" id="KW-0594">Phospholipid biosynthesis</keyword>
<dbReference type="InterPro" id="IPR011009">
    <property type="entry name" value="Kinase-like_dom_sf"/>
</dbReference>
<dbReference type="EMBL" id="CAKOGL010000011">
    <property type="protein sequence ID" value="CAH2091913.1"/>
    <property type="molecule type" value="Genomic_DNA"/>
</dbReference>
<dbReference type="SUPFAM" id="SSF56112">
    <property type="entry name" value="Protein kinase-like (PK-like)"/>
    <property type="match status" value="1"/>
</dbReference>
<dbReference type="AlphaFoldDB" id="A0AAU9TYG5"/>
<comment type="caution">
    <text evidence="6">The sequence shown here is derived from an EMBL/GenBank/DDBJ whole genome shotgun (WGS) entry which is preliminary data.</text>
</comment>
<dbReference type="GO" id="GO:0006646">
    <property type="term" value="P:phosphatidylethanolamine biosynthetic process"/>
    <property type="evidence" value="ECO:0007669"/>
    <property type="project" value="TreeGrafter"/>
</dbReference>
<gene>
    <name evidence="6" type="ORF">EEDITHA_LOCUS7728</name>
</gene>
<evidence type="ECO:0000256" key="4">
    <source>
        <dbReference type="ARBA" id="ARBA00038211"/>
    </source>
</evidence>